<evidence type="ECO:0000313" key="2">
    <source>
        <dbReference type="Proteomes" id="UP000515317"/>
    </source>
</evidence>
<dbReference type="EMBL" id="AP023361">
    <property type="protein sequence ID" value="BCJ90054.1"/>
    <property type="molecule type" value="Genomic_DNA"/>
</dbReference>
<dbReference type="KEGG" id="tso:IZ6_07890"/>
<reference evidence="1 2" key="1">
    <citation type="submission" date="2020-08" db="EMBL/GenBank/DDBJ databases">
        <title>Genome sequence of Rhizobiales bacterium strain IZ6.</title>
        <authorList>
            <person name="Nakai R."/>
            <person name="Naganuma T."/>
        </authorList>
    </citation>
    <scope>NUCLEOTIDE SEQUENCE [LARGE SCALE GENOMIC DNA]</scope>
    <source>
        <strain evidence="1 2">IZ6</strain>
    </source>
</reference>
<accession>A0A6S6QIJ7</accession>
<keyword evidence="2" id="KW-1185">Reference proteome</keyword>
<organism evidence="1 2">
    <name type="scientific">Terrihabitans soli</name>
    <dbReference type="NCBI Taxonomy" id="708113"/>
    <lineage>
        <taxon>Bacteria</taxon>
        <taxon>Pseudomonadati</taxon>
        <taxon>Pseudomonadota</taxon>
        <taxon>Alphaproteobacteria</taxon>
        <taxon>Hyphomicrobiales</taxon>
        <taxon>Terrihabitans</taxon>
    </lineage>
</organism>
<gene>
    <name evidence="1" type="ORF">IZ6_07890</name>
</gene>
<dbReference type="RefSeq" id="WP_222876714.1">
    <property type="nucleotide sequence ID" value="NZ_AP023361.1"/>
</dbReference>
<dbReference type="AlphaFoldDB" id="A0A6S6QIJ7"/>
<name>A0A6S6QIJ7_9HYPH</name>
<dbReference type="SUPFAM" id="SSF53448">
    <property type="entry name" value="Nucleotide-diphospho-sugar transferases"/>
    <property type="match status" value="1"/>
</dbReference>
<dbReference type="Proteomes" id="UP000515317">
    <property type="component" value="Chromosome"/>
</dbReference>
<proteinExistence type="predicted"/>
<sequence>MIAPGNTLICVFSYNRGHTLQLCLESVRAMAPGFKTAVYDDASDDPETLRVIERSRPLLYADFTNPRPKDGRRHGNLYENIQAAMDFARARGFRYLFMLQDDMQFVRPLSEPVLQQYSEIFASDEKVIQVDPRFLRRGNYDIVVHNGAYRHGPETSYSDVGITHLDRLHDIDWRMLDSEQLNKKRLAELGRMRLFPFSPIVMHVPFPTLFRRGRQRLRLFPFNRGKYSFHAMTDAEIAAMDARPIERPPFFREHLRPKNMVLARLAYEIREDGKIFT</sequence>
<dbReference type="Gene3D" id="3.90.550.10">
    <property type="entry name" value="Spore Coat Polysaccharide Biosynthesis Protein SpsA, Chain A"/>
    <property type="match status" value="1"/>
</dbReference>
<evidence type="ECO:0000313" key="1">
    <source>
        <dbReference type="EMBL" id="BCJ90054.1"/>
    </source>
</evidence>
<protein>
    <submittedName>
        <fullName evidence="1">Uncharacterized protein</fullName>
    </submittedName>
</protein>
<dbReference type="InterPro" id="IPR029044">
    <property type="entry name" value="Nucleotide-diphossugar_trans"/>
</dbReference>